<dbReference type="FunFam" id="3.40.640.10:FF:000084">
    <property type="entry name" value="IscS-like cysteine desulfurase"/>
    <property type="match status" value="1"/>
</dbReference>
<evidence type="ECO:0000256" key="8">
    <source>
        <dbReference type="ARBA" id="ARBA00023004"/>
    </source>
</evidence>
<dbReference type="SUPFAM" id="SSF53383">
    <property type="entry name" value="PLP-dependent transferases"/>
    <property type="match status" value="1"/>
</dbReference>
<reference evidence="12" key="1">
    <citation type="submission" date="2022-12" db="EMBL/GenBank/DDBJ databases">
        <title>Reference genome sequencing for broad-spectrum identification of bacterial and archaeal isolates by mass spectrometry.</title>
        <authorList>
            <person name="Sekiguchi Y."/>
            <person name="Tourlousse D.M."/>
        </authorList>
    </citation>
    <scope>NUCLEOTIDE SEQUENCE</scope>
    <source>
        <strain evidence="12">H2</strain>
    </source>
</reference>
<comment type="similarity">
    <text evidence="3">Belongs to the class-V pyridoxal-phosphate-dependent aminotransferase family. NifS/IscS subfamily.</text>
</comment>
<comment type="caution">
    <text evidence="12">The sequence shown here is derived from an EMBL/GenBank/DDBJ whole genome shotgun (WGS) entry which is preliminary data.</text>
</comment>
<dbReference type="InterPro" id="IPR015421">
    <property type="entry name" value="PyrdxlP-dep_Trfase_major"/>
</dbReference>
<comment type="catalytic activity">
    <reaction evidence="10">
        <text>(sulfur carrier)-H + L-cysteine = (sulfur carrier)-SH + L-alanine</text>
        <dbReference type="Rhea" id="RHEA:43892"/>
        <dbReference type="Rhea" id="RHEA-COMP:14737"/>
        <dbReference type="Rhea" id="RHEA-COMP:14739"/>
        <dbReference type="ChEBI" id="CHEBI:29917"/>
        <dbReference type="ChEBI" id="CHEBI:35235"/>
        <dbReference type="ChEBI" id="CHEBI:57972"/>
        <dbReference type="ChEBI" id="CHEBI:64428"/>
        <dbReference type="EC" id="2.8.1.7"/>
    </reaction>
</comment>
<dbReference type="InterPro" id="IPR000192">
    <property type="entry name" value="Aminotrans_V_dom"/>
</dbReference>
<dbReference type="InterPro" id="IPR016454">
    <property type="entry name" value="Cysteine_dSase"/>
</dbReference>
<keyword evidence="9" id="KW-0411">Iron-sulfur</keyword>
<dbReference type="InterPro" id="IPR015422">
    <property type="entry name" value="PyrdxlP-dep_Trfase_small"/>
</dbReference>
<dbReference type="Gene3D" id="3.90.1150.10">
    <property type="entry name" value="Aspartate Aminotransferase, domain 1"/>
    <property type="match status" value="1"/>
</dbReference>
<dbReference type="PANTHER" id="PTHR11601">
    <property type="entry name" value="CYSTEINE DESULFURYLASE FAMILY MEMBER"/>
    <property type="match status" value="1"/>
</dbReference>
<keyword evidence="6" id="KW-0479">Metal-binding</keyword>
<dbReference type="PIRSF" id="PIRSF005572">
    <property type="entry name" value="NifS"/>
    <property type="match status" value="1"/>
</dbReference>
<evidence type="ECO:0000259" key="11">
    <source>
        <dbReference type="Pfam" id="PF00266"/>
    </source>
</evidence>
<dbReference type="Pfam" id="PF00266">
    <property type="entry name" value="Aminotran_5"/>
    <property type="match status" value="1"/>
</dbReference>
<evidence type="ECO:0000256" key="1">
    <source>
        <dbReference type="ARBA" id="ARBA00001933"/>
    </source>
</evidence>
<dbReference type="GO" id="GO:0031071">
    <property type="term" value="F:cysteine desulfurase activity"/>
    <property type="evidence" value="ECO:0007669"/>
    <property type="project" value="UniProtKB-EC"/>
</dbReference>
<evidence type="ECO:0000256" key="7">
    <source>
        <dbReference type="ARBA" id="ARBA00022898"/>
    </source>
</evidence>
<dbReference type="Proteomes" id="UP001144352">
    <property type="component" value="Unassembled WGS sequence"/>
</dbReference>
<dbReference type="EC" id="2.8.1.7" evidence="4"/>
<dbReference type="PANTHER" id="PTHR11601:SF34">
    <property type="entry name" value="CYSTEINE DESULFURASE"/>
    <property type="match status" value="1"/>
</dbReference>
<keyword evidence="8" id="KW-0408">Iron</keyword>
<evidence type="ECO:0000256" key="9">
    <source>
        <dbReference type="ARBA" id="ARBA00023014"/>
    </source>
</evidence>
<dbReference type="InterPro" id="IPR015424">
    <property type="entry name" value="PyrdxlP-dep_Trfase"/>
</dbReference>
<sequence length="380" mass="40214">MMIYLDHNATTPVHPEVVEALLPFLQGKFGNPSSIHWAGRAVKGAVEEAREQVATLAGCEPGEVVFTSSGTEADNMAIKGVAAALGGRGNHIVTTQAEHPGVANPCLYLESLGFEVTRVPVDRDGILDLERLEAAITDRTILISAMAANNETGVLFPVRKIGEIAARRRVYFHCDGVQAAGRVPLSARDDGISFLALSGHKLYAPKGIGALVVRRGVKCHPLIHGGSQERNRRGGTENVAGIVAFGKACAIARETMNDEMGRLRGLRDRLEEGILSRVSGARVNGHREQRLPTTTNITIPGVEADSLLMALDLEGIAASSGSACSSGTLKLSPVLAAMGRTPEEAKGSVRFSLGKGNTDEEIDRVLAVLPAIVARLRGKS</sequence>
<keyword evidence="13" id="KW-1185">Reference proteome</keyword>
<organism evidence="12 13">
    <name type="scientific">Geobacter hydrogenophilus</name>
    <dbReference type="NCBI Taxonomy" id="40983"/>
    <lineage>
        <taxon>Bacteria</taxon>
        <taxon>Pseudomonadati</taxon>
        <taxon>Thermodesulfobacteriota</taxon>
        <taxon>Desulfuromonadia</taxon>
        <taxon>Geobacterales</taxon>
        <taxon>Geobacteraceae</taxon>
        <taxon>Geobacter</taxon>
    </lineage>
</organism>
<dbReference type="Gene3D" id="3.40.640.10">
    <property type="entry name" value="Type I PLP-dependent aspartate aminotransferase-like (Major domain)"/>
    <property type="match status" value="1"/>
</dbReference>
<evidence type="ECO:0000313" key="12">
    <source>
        <dbReference type="EMBL" id="GLI37177.1"/>
    </source>
</evidence>
<accession>A0A9W6FYJ3</accession>
<comment type="function">
    <text evidence="2">Catalyzes the removal of elemental sulfur atoms from cysteine to produce alanine. Seems to participate in the biosynthesis of the nitrogenase metalloclusters by providing the inorganic sulfur required for the Fe-S core formation.</text>
</comment>
<evidence type="ECO:0000256" key="3">
    <source>
        <dbReference type="ARBA" id="ARBA00006490"/>
    </source>
</evidence>
<evidence type="ECO:0000256" key="2">
    <source>
        <dbReference type="ARBA" id="ARBA00003120"/>
    </source>
</evidence>
<dbReference type="EMBL" id="BSDS01000001">
    <property type="protein sequence ID" value="GLI37177.1"/>
    <property type="molecule type" value="Genomic_DNA"/>
</dbReference>
<keyword evidence="7" id="KW-0663">Pyridoxal phosphate</keyword>
<dbReference type="Gene3D" id="1.10.260.50">
    <property type="match status" value="1"/>
</dbReference>
<evidence type="ECO:0000256" key="6">
    <source>
        <dbReference type="ARBA" id="ARBA00022723"/>
    </source>
</evidence>
<evidence type="ECO:0000313" key="13">
    <source>
        <dbReference type="Proteomes" id="UP001144352"/>
    </source>
</evidence>
<feature type="domain" description="Aminotransferase class V" evidence="11">
    <location>
        <begin position="3"/>
        <end position="365"/>
    </location>
</feature>
<comment type="cofactor">
    <cofactor evidence="1">
        <name>pyridoxal 5'-phosphate</name>
        <dbReference type="ChEBI" id="CHEBI:597326"/>
    </cofactor>
</comment>
<dbReference type="GO" id="GO:0046872">
    <property type="term" value="F:metal ion binding"/>
    <property type="evidence" value="ECO:0007669"/>
    <property type="project" value="UniProtKB-KW"/>
</dbReference>
<dbReference type="GO" id="GO:0051536">
    <property type="term" value="F:iron-sulfur cluster binding"/>
    <property type="evidence" value="ECO:0007669"/>
    <property type="project" value="UniProtKB-KW"/>
</dbReference>
<keyword evidence="5" id="KW-0808">Transferase</keyword>
<evidence type="ECO:0000256" key="10">
    <source>
        <dbReference type="ARBA" id="ARBA00050776"/>
    </source>
</evidence>
<evidence type="ECO:0000256" key="4">
    <source>
        <dbReference type="ARBA" id="ARBA00012239"/>
    </source>
</evidence>
<gene>
    <name evidence="12" type="primary">nifS-2</name>
    <name evidence="12" type="ORF">GHYDROH2_06780</name>
</gene>
<evidence type="ECO:0000256" key="5">
    <source>
        <dbReference type="ARBA" id="ARBA00022679"/>
    </source>
</evidence>
<dbReference type="AlphaFoldDB" id="A0A9W6FYJ3"/>
<protein>
    <recommendedName>
        <fullName evidence="4">cysteine desulfurase</fullName>
        <ecNumber evidence="4">2.8.1.7</ecNumber>
    </recommendedName>
</protein>
<name>A0A9W6FYJ3_9BACT</name>
<proteinExistence type="inferred from homology"/>